<accession>A0A9N9Y4G8</accession>
<reference evidence="1" key="1">
    <citation type="submission" date="2021-10" db="EMBL/GenBank/DDBJ databases">
        <authorList>
            <person name="Piombo E."/>
        </authorList>
    </citation>
    <scope>NUCLEOTIDE SEQUENCE</scope>
</reference>
<dbReference type="Proteomes" id="UP000754883">
    <property type="component" value="Unassembled WGS sequence"/>
</dbReference>
<dbReference type="EMBL" id="CABFNO020001496">
    <property type="protein sequence ID" value="CAG9992526.1"/>
    <property type="molecule type" value="Genomic_DNA"/>
</dbReference>
<gene>
    <name evidence="1" type="ORF">CBYS24578_00010749</name>
</gene>
<sequence>MESDLGMPERIVLQTAEHVEKKRCGPGQALSGGRSEVLGRERLAPGAQTRLAAQLARCIQHVVLRLVVYLARTEFDILDRFLDFSFGGGGQVCSRRLHRGAKARDLGGEGWRCHS</sequence>
<evidence type="ECO:0000313" key="1">
    <source>
        <dbReference type="EMBL" id="CAG9992526.1"/>
    </source>
</evidence>
<comment type="caution">
    <text evidence="1">The sequence shown here is derived from an EMBL/GenBank/DDBJ whole genome shotgun (WGS) entry which is preliminary data.</text>
</comment>
<protein>
    <submittedName>
        <fullName evidence="1">Uncharacterized protein</fullName>
    </submittedName>
</protein>
<evidence type="ECO:0000313" key="2">
    <source>
        <dbReference type="Proteomes" id="UP000754883"/>
    </source>
</evidence>
<keyword evidence="2" id="KW-1185">Reference proteome</keyword>
<name>A0A9N9Y4G8_9HYPO</name>
<dbReference type="AlphaFoldDB" id="A0A9N9Y4G8"/>
<feature type="non-terminal residue" evidence="1">
    <location>
        <position position="1"/>
    </location>
</feature>
<proteinExistence type="predicted"/>
<organism evidence="1 2">
    <name type="scientific">Clonostachys byssicola</name>
    <dbReference type="NCBI Taxonomy" id="160290"/>
    <lineage>
        <taxon>Eukaryota</taxon>
        <taxon>Fungi</taxon>
        <taxon>Dikarya</taxon>
        <taxon>Ascomycota</taxon>
        <taxon>Pezizomycotina</taxon>
        <taxon>Sordariomycetes</taxon>
        <taxon>Hypocreomycetidae</taxon>
        <taxon>Hypocreales</taxon>
        <taxon>Bionectriaceae</taxon>
        <taxon>Clonostachys</taxon>
    </lineage>
</organism>